<reference evidence="1 2" key="1">
    <citation type="submission" date="2012-06" db="EMBL/GenBank/DDBJ databases">
        <title>Finished chromosome of genome of Microcoleus sp. PCC 7113.</title>
        <authorList>
            <consortium name="US DOE Joint Genome Institute"/>
            <person name="Gugger M."/>
            <person name="Coursin T."/>
            <person name="Rippka R."/>
            <person name="Tandeau De Marsac N."/>
            <person name="Huntemann M."/>
            <person name="Wei C.-L."/>
            <person name="Han J."/>
            <person name="Detter J.C."/>
            <person name="Han C."/>
            <person name="Tapia R."/>
            <person name="Chen A."/>
            <person name="Kyrpides N."/>
            <person name="Mavromatis K."/>
            <person name="Markowitz V."/>
            <person name="Szeto E."/>
            <person name="Ivanova N."/>
            <person name="Pagani I."/>
            <person name="Pati A."/>
            <person name="Goodwin L."/>
            <person name="Nordberg H.P."/>
            <person name="Cantor M.N."/>
            <person name="Hua S.X."/>
            <person name="Woyke T."/>
            <person name="Kerfeld C.A."/>
        </authorList>
    </citation>
    <scope>NUCLEOTIDE SEQUENCE [LARGE SCALE GENOMIC DNA]</scope>
    <source>
        <strain evidence="1 2">PCC 7113</strain>
    </source>
</reference>
<organism evidence="1 2">
    <name type="scientific">Allocoleopsis franciscana PCC 7113</name>
    <dbReference type="NCBI Taxonomy" id="1173027"/>
    <lineage>
        <taxon>Bacteria</taxon>
        <taxon>Bacillati</taxon>
        <taxon>Cyanobacteriota</taxon>
        <taxon>Cyanophyceae</taxon>
        <taxon>Coleofasciculales</taxon>
        <taxon>Coleofasciculaceae</taxon>
        <taxon>Allocoleopsis</taxon>
        <taxon>Allocoleopsis franciscana</taxon>
    </lineage>
</organism>
<dbReference type="KEGG" id="mic:Mic7113_0827"/>
<sequence>MTFVCRPPHHNKSSCQTDEELVEEWLNLVKEVYLAAGEAIARVKGKTTSQQIELLRAQAEKPEHLALIALEALNKVDHTATHQHSRLMNHAILQIDVLRTQLIERLRKSERLPPAIPTSMQPKNQRRLIEEFLTQLVSMSQQEKLALLYRVEGLTSQERARGNWSTRLIARYLGLHKNSYRTVAKIVKDWHKQGIDSNLAPNFQAAELKE</sequence>
<dbReference type="HOGENOM" id="CLU_1308961_0_0_3"/>
<protein>
    <submittedName>
        <fullName evidence="1">Uncharacterized protein</fullName>
    </submittedName>
</protein>
<dbReference type="AlphaFoldDB" id="K9WAE2"/>
<dbReference type="STRING" id="1173027.Mic7113_0827"/>
<keyword evidence="2" id="KW-1185">Reference proteome</keyword>
<name>K9WAE2_9CYAN</name>
<dbReference type="Proteomes" id="UP000010471">
    <property type="component" value="Chromosome"/>
</dbReference>
<accession>K9WAE2</accession>
<dbReference type="EMBL" id="CP003630">
    <property type="protein sequence ID" value="AFZ16734.1"/>
    <property type="molecule type" value="Genomic_DNA"/>
</dbReference>
<proteinExistence type="predicted"/>
<gene>
    <name evidence="1" type="ORF">Mic7113_0827</name>
</gene>
<evidence type="ECO:0000313" key="2">
    <source>
        <dbReference type="Proteomes" id="UP000010471"/>
    </source>
</evidence>
<evidence type="ECO:0000313" key="1">
    <source>
        <dbReference type="EMBL" id="AFZ16734.1"/>
    </source>
</evidence>
<dbReference type="RefSeq" id="WP_015180897.1">
    <property type="nucleotide sequence ID" value="NC_019738.1"/>
</dbReference>